<evidence type="ECO:0000313" key="3">
    <source>
        <dbReference type="Proteomes" id="UP001307889"/>
    </source>
</evidence>
<feature type="chain" id="PRO_5046412686" evidence="1">
    <location>
        <begin position="25"/>
        <end position="140"/>
    </location>
</feature>
<feature type="signal peptide" evidence="1">
    <location>
        <begin position="1"/>
        <end position="24"/>
    </location>
</feature>
<organism evidence="2 3">
    <name type="scientific">Nesidiocoris tenuis</name>
    <dbReference type="NCBI Taxonomy" id="355587"/>
    <lineage>
        <taxon>Eukaryota</taxon>
        <taxon>Metazoa</taxon>
        <taxon>Ecdysozoa</taxon>
        <taxon>Arthropoda</taxon>
        <taxon>Hexapoda</taxon>
        <taxon>Insecta</taxon>
        <taxon>Pterygota</taxon>
        <taxon>Neoptera</taxon>
        <taxon>Paraneoptera</taxon>
        <taxon>Hemiptera</taxon>
        <taxon>Heteroptera</taxon>
        <taxon>Panheteroptera</taxon>
        <taxon>Cimicomorpha</taxon>
        <taxon>Miridae</taxon>
        <taxon>Dicyphina</taxon>
        <taxon>Nesidiocoris</taxon>
    </lineage>
</organism>
<sequence>MVNRQMNRIVGACLAAVIISCACAKPTHDVPHYVECVDSSDCAKDECCTIGLGRFTIPVCSKRLDLDEHCGSVREPFNTSVFYPDGSAVDLTNVYVHFCPCQSHLSCPSSTQKCTDPMDKSYFNYIDDTGDDNYLNRDDY</sequence>
<dbReference type="Gene3D" id="2.10.80.10">
    <property type="entry name" value="Lipase, subunit A"/>
    <property type="match status" value="1"/>
</dbReference>
<evidence type="ECO:0000313" key="2">
    <source>
        <dbReference type="EMBL" id="BES99462.1"/>
    </source>
</evidence>
<dbReference type="PROSITE" id="PS51257">
    <property type="entry name" value="PROKAR_LIPOPROTEIN"/>
    <property type="match status" value="1"/>
</dbReference>
<dbReference type="Proteomes" id="UP001307889">
    <property type="component" value="Chromosome 10"/>
</dbReference>
<reference evidence="2 3" key="1">
    <citation type="submission" date="2023-09" db="EMBL/GenBank/DDBJ databases">
        <title>Nesidiocoris tenuis whole genome shotgun sequence.</title>
        <authorList>
            <person name="Shibata T."/>
            <person name="Shimoda M."/>
            <person name="Kobayashi T."/>
            <person name="Uehara T."/>
        </authorList>
    </citation>
    <scope>NUCLEOTIDE SEQUENCE [LARGE SCALE GENOMIC DNA]</scope>
    <source>
        <strain evidence="2 3">Japan</strain>
    </source>
</reference>
<protein>
    <submittedName>
        <fullName evidence="2">Prokineticin</fullName>
    </submittedName>
</protein>
<dbReference type="EMBL" id="AP028918">
    <property type="protein sequence ID" value="BES99462.1"/>
    <property type="molecule type" value="Genomic_DNA"/>
</dbReference>
<keyword evidence="1" id="KW-0732">Signal</keyword>
<proteinExistence type="predicted"/>
<accession>A0ABN7B4Y9</accession>
<evidence type="ECO:0000256" key="1">
    <source>
        <dbReference type="SAM" id="SignalP"/>
    </source>
</evidence>
<gene>
    <name evidence="2" type="ORF">NTJ_12279</name>
</gene>
<keyword evidence="3" id="KW-1185">Reference proteome</keyword>
<name>A0ABN7B4Y9_9HEMI</name>